<keyword evidence="1" id="KW-1133">Transmembrane helix</keyword>
<protein>
    <submittedName>
        <fullName evidence="2">PDE8A protein</fullName>
    </submittedName>
</protein>
<dbReference type="EMBL" id="CAJNIZ010001998">
    <property type="protein sequence ID" value="CAE7204329.1"/>
    <property type="molecule type" value="Genomic_DNA"/>
</dbReference>
<evidence type="ECO:0000313" key="3">
    <source>
        <dbReference type="Proteomes" id="UP000649617"/>
    </source>
</evidence>
<keyword evidence="1" id="KW-0812">Transmembrane</keyword>
<name>A0A812JE61_SYMPI</name>
<keyword evidence="1" id="KW-0472">Membrane</keyword>
<proteinExistence type="predicted"/>
<reference evidence="2" key="1">
    <citation type="submission" date="2021-02" db="EMBL/GenBank/DDBJ databases">
        <authorList>
            <person name="Dougan E. K."/>
            <person name="Rhodes N."/>
            <person name="Thang M."/>
            <person name="Chan C."/>
        </authorList>
    </citation>
    <scope>NUCLEOTIDE SEQUENCE</scope>
</reference>
<sequence>MSMSNLTVSDDHYVFALVVTAAYFLVLFFVWQVR</sequence>
<evidence type="ECO:0000256" key="1">
    <source>
        <dbReference type="SAM" id="Phobius"/>
    </source>
</evidence>
<feature type="transmembrane region" description="Helical" evidence="1">
    <location>
        <begin position="12"/>
        <end position="31"/>
    </location>
</feature>
<dbReference type="Proteomes" id="UP000649617">
    <property type="component" value="Unassembled WGS sequence"/>
</dbReference>
<comment type="caution">
    <text evidence="2">The sequence shown here is derived from an EMBL/GenBank/DDBJ whole genome shotgun (WGS) entry which is preliminary data.</text>
</comment>
<accession>A0A812JE61</accession>
<evidence type="ECO:0000313" key="2">
    <source>
        <dbReference type="EMBL" id="CAE7204329.1"/>
    </source>
</evidence>
<gene>
    <name evidence="2" type="primary">PDE8A</name>
    <name evidence="2" type="ORF">SPIL2461_LOCUS1923</name>
</gene>
<organism evidence="2 3">
    <name type="scientific">Symbiodinium pilosum</name>
    <name type="common">Dinoflagellate</name>
    <dbReference type="NCBI Taxonomy" id="2952"/>
    <lineage>
        <taxon>Eukaryota</taxon>
        <taxon>Sar</taxon>
        <taxon>Alveolata</taxon>
        <taxon>Dinophyceae</taxon>
        <taxon>Suessiales</taxon>
        <taxon>Symbiodiniaceae</taxon>
        <taxon>Symbiodinium</taxon>
    </lineage>
</organism>
<keyword evidence="3" id="KW-1185">Reference proteome</keyword>
<feature type="non-terminal residue" evidence="2">
    <location>
        <position position="34"/>
    </location>
</feature>
<dbReference type="AlphaFoldDB" id="A0A812JE61"/>